<sequence>MPLLKMEKPQKKKIWLDYIIDSIVNFSNLFDISWLFFCGFSLQSLIFLSNLFVGQFAEADYFRLAYCIGMAGITFPKNKIPNKYLFLTCGFFFGILIGIL</sequence>
<feature type="transmembrane region" description="Helical" evidence="1">
    <location>
        <begin position="84"/>
        <end position="99"/>
    </location>
</feature>
<protein>
    <submittedName>
        <fullName evidence="2">Uncharacterized protein</fullName>
    </submittedName>
</protein>
<accession>A0A856MS81</accession>
<keyword evidence="2" id="KW-0614">Plasmid</keyword>
<evidence type="ECO:0000256" key="1">
    <source>
        <dbReference type="SAM" id="Phobius"/>
    </source>
</evidence>
<keyword evidence="1" id="KW-0812">Transmembrane</keyword>
<name>A0A856MS81_9CYAN</name>
<organism evidence="2 3">
    <name type="scientific">Brasilonema sennae CENA114</name>
    <dbReference type="NCBI Taxonomy" id="415709"/>
    <lineage>
        <taxon>Bacteria</taxon>
        <taxon>Bacillati</taxon>
        <taxon>Cyanobacteriota</taxon>
        <taxon>Cyanophyceae</taxon>
        <taxon>Nostocales</taxon>
        <taxon>Scytonemataceae</taxon>
        <taxon>Brasilonema</taxon>
        <taxon>Bromeliae group (in: Brasilonema)</taxon>
    </lineage>
</organism>
<dbReference type="KEGG" id="bsen:DP114_32785"/>
<proteinExistence type="predicted"/>
<dbReference type="AlphaFoldDB" id="A0A856MS81"/>
<feature type="transmembrane region" description="Helical" evidence="1">
    <location>
        <begin position="32"/>
        <end position="53"/>
    </location>
</feature>
<keyword evidence="1" id="KW-0472">Membrane</keyword>
<keyword evidence="1" id="KW-1133">Transmembrane helix</keyword>
<gene>
    <name evidence="2" type="ORF">DP114_32785</name>
</gene>
<dbReference type="EMBL" id="CP030119">
    <property type="protein sequence ID" value="QDL12551.1"/>
    <property type="molecule type" value="Genomic_DNA"/>
</dbReference>
<evidence type="ECO:0000313" key="2">
    <source>
        <dbReference type="EMBL" id="QDL12551.1"/>
    </source>
</evidence>
<reference evidence="2 3" key="1">
    <citation type="submission" date="2018-06" db="EMBL/GenBank/DDBJ databases">
        <title>Comparative genomics of Brasilonema spp. strains.</title>
        <authorList>
            <person name="Alvarenga D.O."/>
            <person name="Fiore M.F."/>
            <person name="Varani A.M."/>
        </authorList>
    </citation>
    <scope>NUCLEOTIDE SEQUENCE [LARGE SCALE GENOMIC DNA]</scope>
    <source>
        <strain evidence="2 3">CENA114</strain>
        <plasmid evidence="3">pboct1</plasmid>
    </source>
</reference>
<dbReference type="Proteomes" id="UP000503129">
    <property type="component" value="Plasmid pBOCT1"/>
</dbReference>
<keyword evidence="3" id="KW-1185">Reference proteome</keyword>
<evidence type="ECO:0000313" key="3">
    <source>
        <dbReference type="Proteomes" id="UP000503129"/>
    </source>
</evidence>
<geneLocation type="plasmid" evidence="3">
    <name>pboct1</name>
</geneLocation>